<evidence type="ECO:0000313" key="3">
    <source>
        <dbReference type="Proteomes" id="UP001189429"/>
    </source>
</evidence>
<organism evidence="2 3">
    <name type="scientific">Prorocentrum cordatum</name>
    <dbReference type="NCBI Taxonomy" id="2364126"/>
    <lineage>
        <taxon>Eukaryota</taxon>
        <taxon>Sar</taxon>
        <taxon>Alveolata</taxon>
        <taxon>Dinophyceae</taxon>
        <taxon>Prorocentrales</taxon>
        <taxon>Prorocentraceae</taxon>
        <taxon>Prorocentrum</taxon>
    </lineage>
</organism>
<feature type="region of interest" description="Disordered" evidence="1">
    <location>
        <begin position="1"/>
        <end position="511"/>
    </location>
</feature>
<name>A0ABN9XKV9_9DINO</name>
<comment type="caution">
    <text evidence="2">The sequence shown here is derived from an EMBL/GenBank/DDBJ whole genome shotgun (WGS) entry which is preliminary data.</text>
</comment>
<dbReference type="Proteomes" id="UP001189429">
    <property type="component" value="Unassembled WGS sequence"/>
</dbReference>
<proteinExistence type="predicted"/>
<sequence>MPDRPPPPSLTGGSVWDPRGAGGLPGGCLAADLGATYPALGPDVGPQSKRDKKIASLTSQTDAREAREGQSQASWGREPCRRPVPTAAFRLQDLAQASRKPRSAARAQDEASAGGMAGAPDEGAPLRDEHRALEGERDDGERLRCRAPAWGAPERRQVRRDQGLGHGRLGDEGDCRRDRREDAHSLDGRDGRPERGAPTAPPQQRRAREEARDSFGAPGAWRLEKRDDGSVRDRGPEPRGRRARRPGAQSESEASRSSRSASGDEAPGFRIDPQKPLRILQKPPQGRAPAAEPEAQGCGARPQEAAEPDKLGGGAKSRGPRDAGGGPAAADADPKGSGSGDSRGRRKGSKADALELGEEVPQAAGRAAARQQHGRGRGRGLRGAEGDSSEAEAMWTEASDSEKADNAGAEGAERARQLRQERKDQQDGDENEEEGDDHAEGLSEMRDGASEDSGASEDEDEEDPEAKGWPEDSDEKDQEEARARGAAGQRSLGPFCPAARGSADQAEDGNVSNVVAAVSKRQETEARQESRRAAQVEARLAIRREARQQRKAARLGGGAAAAAAAESAGEAREGPECGEDGAPREEDGPKEGPRHEAISLFALRHTARQTQRRAGAELGPGDGAASAQAPAEGPRPGEPEASAGASGRAAPP</sequence>
<feature type="compositionally biased region" description="Basic and acidic residues" evidence="1">
    <location>
        <begin position="569"/>
        <end position="597"/>
    </location>
</feature>
<feature type="compositionally biased region" description="Basic and acidic residues" evidence="1">
    <location>
        <begin position="400"/>
        <end position="426"/>
    </location>
</feature>
<feature type="compositionally biased region" description="Basic and acidic residues" evidence="1">
    <location>
        <begin position="222"/>
        <end position="240"/>
    </location>
</feature>
<feature type="compositionally biased region" description="Acidic residues" evidence="1">
    <location>
        <begin position="454"/>
        <end position="464"/>
    </location>
</feature>
<feature type="region of interest" description="Disordered" evidence="1">
    <location>
        <begin position="547"/>
        <end position="652"/>
    </location>
</feature>
<protein>
    <submittedName>
        <fullName evidence="2">Uncharacterized protein</fullName>
    </submittedName>
</protein>
<feature type="compositionally biased region" description="Basic and acidic residues" evidence="1">
    <location>
        <begin position="153"/>
        <end position="195"/>
    </location>
</feature>
<evidence type="ECO:0000256" key="1">
    <source>
        <dbReference type="SAM" id="MobiDB-lite"/>
    </source>
</evidence>
<gene>
    <name evidence="2" type="ORF">PCOR1329_LOCUS76708</name>
</gene>
<evidence type="ECO:0000313" key="2">
    <source>
        <dbReference type="EMBL" id="CAK0899118.1"/>
    </source>
</evidence>
<feature type="compositionally biased region" description="Low complexity" evidence="1">
    <location>
        <begin position="362"/>
        <end position="371"/>
    </location>
</feature>
<feature type="compositionally biased region" description="Basic and acidic residues" evidence="1">
    <location>
        <begin position="124"/>
        <end position="144"/>
    </location>
</feature>
<feature type="compositionally biased region" description="Gly residues" evidence="1">
    <location>
        <begin position="311"/>
        <end position="327"/>
    </location>
</feature>
<feature type="compositionally biased region" description="Acidic residues" evidence="1">
    <location>
        <begin position="427"/>
        <end position="437"/>
    </location>
</feature>
<reference evidence="2" key="1">
    <citation type="submission" date="2023-10" db="EMBL/GenBank/DDBJ databases">
        <authorList>
            <person name="Chen Y."/>
            <person name="Shah S."/>
            <person name="Dougan E. K."/>
            <person name="Thang M."/>
            <person name="Chan C."/>
        </authorList>
    </citation>
    <scope>NUCLEOTIDE SEQUENCE [LARGE SCALE GENOMIC DNA]</scope>
</reference>
<feature type="non-terminal residue" evidence="2">
    <location>
        <position position="652"/>
    </location>
</feature>
<feature type="compositionally biased region" description="Low complexity" evidence="1">
    <location>
        <begin position="246"/>
        <end position="261"/>
    </location>
</feature>
<feature type="compositionally biased region" description="Low complexity" evidence="1">
    <location>
        <begin position="627"/>
        <end position="652"/>
    </location>
</feature>
<accession>A0ABN9XKV9</accession>
<feature type="compositionally biased region" description="Basic and acidic residues" evidence="1">
    <location>
        <begin position="438"/>
        <end position="449"/>
    </location>
</feature>
<keyword evidence="3" id="KW-1185">Reference proteome</keyword>
<dbReference type="EMBL" id="CAUYUJ010020551">
    <property type="protein sequence ID" value="CAK0899118.1"/>
    <property type="molecule type" value="Genomic_DNA"/>
</dbReference>